<dbReference type="Pfam" id="PF08817">
    <property type="entry name" value="YukD"/>
    <property type="match status" value="1"/>
</dbReference>
<feature type="domain" description="EccD-like transmembrane" evidence="9">
    <location>
        <begin position="138"/>
        <end position="488"/>
    </location>
</feature>
<name>A0ABX3C6D1_9MYCO</name>
<proteinExistence type="inferred from homology"/>
<feature type="transmembrane region" description="Helical" evidence="8">
    <location>
        <begin position="161"/>
        <end position="184"/>
    </location>
</feature>
<comment type="similarity">
    <text evidence="2">Belongs to the EccD/Snm4 family.</text>
</comment>
<dbReference type="Proteomes" id="UP000179621">
    <property type="component" value="Unassembled WGS sequence"/>
</dbReference>
<evidence type="ECO:0000256" key="7">
    <source>
        <dbReference type="SAM" id="MobiDB-lite"/>
    </source>
</evidence>
<feature type="transmembrane region" description="Helical" evidence="8">
    <location>
        <begin position="272"/>
        <end position="291"/>
    </location>
</feature>
<feature type="transmembrane region" description="Helical" evidence="8">
    <location>
        <begin position="246"/>
        <end position="266"/>
    </location>
</feature>
<feature type="transmembrane region" description="Helical" evidence="8">
    <location>
        <begin position="219"/>
        <end position="239"/>
    </location>
</feature>
<dbReference type="InterPro" id="IPR006707">
    <property type="entry name" value="T7SS_EccD"/>
</dbReference>
<keyword evidence="4 8" id="KW-0812">Transmembrane</keyword>
<dbReference type="InterPro" id="IPR024962">
    <property type="entry name" value="YukD-like"/>
</dbReference>
<dbReference type="RefSeq" id="WP_070909970.1">
    <property type="nucleotide sequence ID" value="NZ_MLIC01000001.1"/>
</dbReference>
<keyword evidence="6 8" id="KW-0472">Membrane</keyword>
<feature type="region of interest" description="Disordered" evidence="7">
    <location>
        <begin position="314"/>
        <end position="336"/>
    </location>
</feature>
<dbReference type="InterPro" id="IPR044049">
    <property type="entry name" value="EccD_transm"/>
</dbReference>
<feature type="transmembrane region" description="Helical" evidence="8">
    <location>
        <begin position="428"/>
        <end position="453"/>
    </location>
</feature>
<evidence type="ECO:0000256" key="1">
    <source>
        <dbReference type="ARBA" id="ARBA00004651"/>
    </source>
</evidence>
<gene>
    <name evidence="10" type="ORF">BKG73_00405</name>
</gene>
<protein>
    <submittedName>
        <fullName evidence="10">Type VII secretion integral membrane protein EccD</fullName>
    </submittedName>
</protein>
<evidence type="ECO:0000313" key="10">
    <source>
        <dbReference type="EMBL" id="OHU14128.1"/>
    </source>
</evidence>
<dbReference type="NCBIfam" id="TIGR03920">
    <property type="entry name" value="T7SS_EccD"/>
    <property type="match status" value="1"/>
</dbReference>
<evidence type="ECO:0000256" key="3">
    <source>
        <dbReference type="ARBA" id="ARBA00022475"/>
    </source>
</evidence>
<evidence type="ECO:0000313" key="11">
    <source>
        <dbReference type="Proteomes" id="UP000179621"/>
    </source>
</evidence>
<feature type="transmembrane region" description="Helical" evidence="8">
    <location>
        <begin position="375"/>
        <end position="392"/>
    </location>
</feature>
<comment type="caution">
    <text evidence="10">The sequence shown here is derived from an EMBL/GenBank/DDBJ whole genome shotgun (WGS) entry which is preliminary data.</text>
</comment>
<dbReference type="PIRSF" id="PIRSF017804">
    <property type="entry name" value="Secretion_EccD1"/>
    <property type="match status" value="1"/>
</dbReference>
<evidence type="ECO:0000256" key="4">
    <source>
        <dbReference type="ARBA" id="ARBA00022692"/>
    </source>
</evidence>
<dbReference type="Gene3D" id="3.10.20.90">
    <property type="entry name" value="Phosphatidylinositol 3-kinase Catalytic Subunit, Chain A, domain 1"/>
    <property type="match status" value="1"/>
</dbReference>
<sequence length="492" mass="51797">MRELAQAQILSAAAEHVRVSVFGGRTQLDIALPLDLPIASFIPELAKLVSSRDIKRDEDVAPREERKNHWVLRCIDSKVPLDPHSTLRDAGVSNGDLLYLSSERTLDTPTLYDDVVDAAARINKSSYAAWDATAARIMGVTGLYLVSAAFVYFLVDLSFRPQWAVVAALSVIMVGVLLAGATVAFRSYRRADTAAALAWASIPIAAGTCWAFLHGFGDFGVAGACLAMLMVNVAAHRLVGTGSWGFLASSVVFALCGVALVVQGIFTPDTSITGAGLAVGASLLTILVPGMTRSLGRFETPTIEVVEEEELFENPFQRPQKDGHSEESSAESVPTAESVRERVRLAESTRSAFFAGLAVAVGIGVTVILRPAGQVTWAPLALAAAVAGVLGLRARLRPTGIERIALGVPAVAIVVLACVLAQSGPTLIGIATFGVLLALGVVSALIGAVFSGVGQARSVATGLAYLEYLLLASLIPLGLWVAGIYRYFGMPW</sequence>
<dbReference type="EMBL" id="MLIH01000002">
    <property type="protein sequence ID" value="OHU14128.1"/>
    <property type="molecule type" value="Genomic_DNA"/>
</dbReference>
<keyword evidence="3" id="KW-1003">Cell membrane</keyword>
<comment type="subcellular location">
    <subcellularLocation>
        <location evidence="1">Cell membrane</location>
        <topology evidence="1">Multi-pass membrane protein</topology>
    </subcellularLocation>
</comment>
<feature type="transmembrane region" description="Helical" evidence="8">
    <location>
        <begin position="196"/>
        <end position="213"/>
    </location>
</feature>
<feature type="transmembrane region" description="Helical" evidence="8">
    <location>
        <begin position="465"/>
        <end position="488"/>
    </location>
</feature>
<evidence type="ECO:0000259" key="9">
    <source>
        <dbReference type="Pfam" id="PF19053"/>
    </source>
</evidence>
<reference evidence="10 11" key="1">
    <citation type="submission" date="2016-10" db="EMBL/GenBank/DDBJ databases">
        <title>Evaluation of Human, Animal and Environmental Mycobacterium chelonae Isolates by Core Genome Phylogenomic Analysis, Targeted Gene Comparison, and Anti-microbial Susceptibility Patterns: A Tale of Mistaken Identities.</title>
        <authorList>
            <person name="Fogelson S.B."/>
            <person name="Camus A.C."/>
            <person name="Lorenz W."/>
            <person name="Vasireddy R."/>
            <person name="Vasireddy S."/>
            <person name="Smith T."/>
            <person name="Brown-Elliott B.A."/>
            <person name="Wallace R.J.Jr."/>
            <person name="Hasan N.A."/>
            <person name="Reischl U."/>
            <person name="Sanchez S."/>
        </authorList>
    </citation>
    <scope>NUCLEOTIDE SEQUENCE [LARGE SCALE GENOMIC DNA]</scope>
    <source>
        <strain evidence="10 11">8528</strain>
    </source>
</reference>
<organism evidence="10 11">
    <name type="scientific">Mycobacteroides saopaulense</name>
    <dbReference type="NCBI Taxonomy" id="1578165"/>
    <lineage>
        <taxon>Bacteria</taxon>
        <taxon>Bacillati</taxon>
        <taxon>Actinomycetota</taxon>
        <taxon>Actinomycetes</taxon>
        <taxon>Mycobacteriales</taxon>
        <taxon>Mycobacteriaceae</taxon>
        <taxon>Mycobacteroides</taxon>
    </lineage>
</organism>
<dbReference type="Pfam" id="PF19053">
    <property type="entry name" value="EccD"/>
    <property type="match status" value="1"/>
</dbReference>
<evidence type="ECO:0000256" key="5">
    <source>
        <dbReference type="ARBA" id="ARBA00022989"/>
    </source>
</evidence>
<feature type="transmembrane region" description="Helical" evidence="8">
    <location>
        <begin position="352"/>
        <end position="369"/>
    </location>
</feature>
<keyword evidence="5 8" id="KW-1133">Transmembrane helix</keyword>
<evidence type="ECO:0000256" key="2">
    <source>
        <dbReference type="ARBA" id="ARBA00006162"/>
    </source>
</evidence>
<keyword evidence="11" id="KW-1185">Reference proteome</keyword>
<evidence type="ECO:0000256" key="6">
    <source>
        <dbReference type="ARBA" id="ARBA00023136"/>
    </source>
</evidence>
<evidence type="ECO:0000256" key="8">
    <source>
        <dbReference type="SAM" id="Phobius"/>
    </source>
</evidence>
<feature type="transmembrane region" description="Helical" evidence="8">
    <location>
        <begin position="404"/>
        <end position="422"/>
    </location>
</feature>
<feature type="transmembrane region" description="Helical" evidence="8">
    <location>
        <begin position="134"/>
        <end position="155"/>
    </location>
</feature>
<accession>A0ABX3C6D1</accession>